<sequence length="41" mass="5070">MEFVDEADRYNQELDNNNRQLMRKISEDQQKIRRLVMNNDV</sequence>
<keyword evidence="2" id="KW-1185">Reference proteome</keyword>
<dbReference type="Proteomes" id="UP000277204">
    <property type="component" value="Unassembled WGS sequence"/>
</dbReference>
<reference evidence="1 2" key="1">
    <citation type="submission" date="2018-11" db="EMBL/GenBank/DDBJ databases">
        <authorList>
            <consortium name="Pathogen Informatics"/>
        </authorList>
    </citation>
    <scope>NUCLEOTIDE SEQUENCE [LARGE SCALE GENOMIC DNA]</scope>
    <source>
        <strain evidence="1 2">Zambia</strain>
    </source>
</reference>
<dbReference type="EMBL" id="UZAI01009525">
    <property type="protein sequence ID" value="VDP04812.1"/>
    <property type="molecule type" value="Genomic_DNA"/>
</dbReference>
<evidence type="ECO:0000313" key="2">
    <source>
        <dbReference type="Proteomes" id="UP000277204"/>
    </source>
</evidence>
<evidence type="ECO:0000313" key="1">
    <source>
        <dbReference type="EMBL" id="VDP04812.1"/>
    </source>
</evidence>
<gene>
    <name evidence="1" type="ORF">SMRZ_LOCUS13273</name>
</gene>
<accession>A0A183MB48</accession>
<proteinExistence type="predicted"/>
<dbReference type="AlphaFoldDB" id="A0A183MB48"/>
<name>A0A183MB48_9TREM</name>
<protein>
    <submittedName>
        <fullName evidence="1">Uncharacterized protein</fullName>
    </submittedName>
</protein>
<organism evidence="1 2">
    <name type="scientific">Schistosoma margrebowiei</name>
    <dbReference type="NCBI Taxonomy" id="48269"/>
    <lineage>
        <taxon>Eukaryota</taxon>
        <taxon>Metazoa</taxon>
        <taxon>Spiralia</taxon>
        <taxon>Lophotrochozoa</taxon>
        <taxon>Platyhelminthes</taxon>
        <taxon>Trematoda</taxon>
        <taxon>Digenea</taxon>
        <taxon>Strigeidida</taxon>
        <taxon>Schistosomatoidea</taxon>
        <taxon>Schistosomatidae</taxon>
        <taxon>Schistosoma</taxon>
    </lineage>
</organism>